<evidence type="ECO:0000313" key="4">
    <source>
        <dbReference type="Proteomes" id="UP000317039"/>
    </source>
</evidence>
<dbReference type="EMBL" id="CP041695">
    <property type="protein sequence ID" value="QDP79011.1"/>
    <property type="molecule type" value="Genomic_DNA"/>
</dbReference>
<keyword evidence="2" id="KW-0732">Signal</keyword>
<gene>
    <name evidence="3" type="ORF">FOH10_09975</name>
</gene>
<evidence type="ECO:0000256" key="1">
    <source>
        <dbReference type="SAM" id="MobiDB-lite"/>
    </source>
</evidence>
<name>A0A516NJD1_9NOCA</name>
<dbReference type="KEGG" id="nod:FOH10_09975"/>
<dbReference type="InterPro" id="IPR011047">
    <property type="entry name" value="Quinoprotein_ADH-like_sf"/>
</dbReference>
<dbReference type="Gene3D" id="2.130.10.10">
    <property type="entry name" value="YVTN repeat-like/Quinoprotein amine dehydrogenase"/>
    <property type="match status" value="1"/>
</dbReference>
<dbReference type="RefSeq" id="WP_143980484.1">
    <property type="nucleotide sequence ID" value="NZ_CP041695.1"/>
</dbReference>
<dbReference type="PROSITE" id="PS51257">
    <property type="entry name" value="PROKAR_LIPOPROTEIN"/>
    <property type="match status" value="1"/>
</dbReference>
<evidence type="ECO:0000256" key="2">
    <source>
        <dbReference type="SAM" id="SignalP"/>
    </source>
</evidence>
<feature type="chain" id="PRO_5038435395" description="PQQ-binding-like beta-propeller repeat protein" evidence="2">
    <location>
        <begin position="22"/>
        <end position="313"/>
    </location>
</feature>
<feature type="region of interest" description="Disordered" evidence="1">
    <location>
        <begin position="203"/>
        <end position="225"/>
    </location>
</feature>
<protein>
    <recommendedName>
        <fullName evidence="5">PQQ-binding-like beta-propeller repeat protein</fullName>
    </recommendedName>
</protein>
<evidence type="ECO:0000313" key="3">
    <source>
        <dbReference type="EMBL" id="QDP79011.1"/>
    </source>
</evidence>
<accession>A0A516NJD1</accession>
<dbReference type="GeneID" id="80332722"/>
<dbReference type="Proteomes" id="UP000317039">
    <property type="component" value="Chromosome"/>
</dbReference>
<evidence type="ECO:0008006" key="5">
    <source>
        <dbReference type="Google" id="ProtNLM"/>
    </source>
</evidence>
<organism evidence="3 4">
    <name type="scientific">Nocardia otitidiscaviarum</name>
    <dbReference type="NCBI Taxonomy" id="1823"/>
    <lineage>
        <taxon>Bacteria</taxon>
        <taxon>Bacillati</taxon>
        <taxon>Actinomycetota</taxon>
        <taxon>Actinomycetes</taxon>
        <taxon>Mycobacteriales</taxon>
        <taxon>Nocardiaceae</taxon>
        <taxon>Nocardia</taxon>
    </lineage>
</organism>
<feature type="signal peptide" evidence="2">
    <location>
        <begin position="1"/>
        <end position="21"/>
    </location>
</feature>
<dbReference type="AlphaFoldDB" id="A0A516NJD1"/>
<sequence>MRILSTAAIAGVLLLAGAGCGQDGTGPGSRERVPVFCDAGSCGVRGEIRWQIPLSGPYQLSGYQIVSAAVDAGGTPVSLAEDDADDASVFLFLADRLVALDAASGRQRWEVTRPNAVLGEWVRAGRYLVIRWDQWQPAGPQQWVVVDTATGTTYDLPSELPEPKFGIRDAGARYVAAYTSRKNEPSLATVVDVETFQIDHYPQTTTNGYPLSPHPDQGPRRPQTVVSSALDGKPEIDTSFPDKNDPHRHQLLFHGSRIGPDYARIDEPSAVLVQDSHVVAVVCEHGSQRTSTPTDPVGANVCDRPAVVAINTR</sequence>
<proteinExistence type="predicted"/>
<dbReference type="SUPFAM" id="SSF50998">
    <property type="entry name" value="Quinoprotein alcohol dehydrogenase-like"/>
    <property type="match status" value="1"/>
</dbReference>
<reference evidence="3 4" key="1">
    <citation type="submission" date="2019-07" db="EMBL/GenBank/DDBJ databases">
        <title>Complete Genome Sequence and Methylome Analysis of Nocardia otitidis-caviarum NEB252.</title>
        <authorList>
            <person name="Fomenkov A."/>
            <person name="Anton B.P."/>
            <person name="Vincze T."/>
            <person name="Roberts R.J."/>
        </authorList>
    </citation>
    <scope>NUCLEOTIDE SEQUENCE [LARGE SCALE GENOMIC DNA]</scope>
    <source>
        <strain evidence="3 4">NEB252</strain>
    </source>
</reference>
<dbReference type="InterPro" id="IPR015943">
    <property type="entry name" value="WD40/YVTN_repeat-like_dom_sf"/>
</dbReference>